<feature type="non-terminal residue" evidence="1">
    <location>
        <position position="1"/>
    </location>
</feature>
<name>A0A5J4TER9_9EUKA</name>
<dbReference type="EMBL" id="SNRW01032544">
    <property type="protein sequence ID" value="KAA6356698.1"/>
    <property type="molecule type" value="Genomic_DNA"/>
</dbReference>
<evidence type="ECO:0000313" key="2">
    <source>
        <dbReference type="Proteomes" id="UP000324800"/>
    </source>
</evidence>
<accession>A0A5J4TER9</accession>
<reference evidence="1 2" key="1">
    <citation type="submission" date="2019-03" db="EMBL/GenBank/DDBJ databases">
        <title>Single cell metagenomics reveals metabolic interactions within the superorganism composed of flagellate Streblomastix strix and complex community of Bacteroidetes bacteria on its surface.</title>
        <authorList>
            <person name="Treitli S.C."/>
            <person name="Kolisko M."/>
            <person name="Husnik F."/>
            <person name="Keeling P."/>
            <person name="Hampl V."/>
        </authorList>
    </citation>
    <scope>NUCLEOTIDE SEQUENCE [LARGE SCALE GENOMIC DNA]</scope>
    <source>
        <strain evidence="1">ST1C</strain>
    </source>
</reference>
<protein>
    <submittedName>
        <fullName evidence="1">Uncharacterized protein</fullName>
    </submittedName>
</protein>
<comment type="caution">
    <text evidence="1">The sequence shown here is derived from an EMBL/GenBank/DDBJ whole genome shotgun (WGS) entry which is preliminary data.</text>
</comment>
<sequence length="13" mass="1380">GLGGDDWCASERD</sequence>
<dbReference type="Proteomes" id="UP000324800">
    <property type="component" value="Unassembled WGS sequence"/>
</dbReference>
<proteinExistence type="predicted"/>
<evidence type="ECO:0000313" key="1">
    <source>
        <dbReference type="EMBL" id="KAA6356698.1"/>
    </source>
</evidence>
<organism evidence="1 2">
    <name type="scientific">Streblomastix strix</name>
    <dbReference type="NCBI Taxonomy" id="222440"/>
    <lineage>
        <taxon>Eukaryota</taxon>
        <taxon>Metamonada</taxon>
        <taxon>Preaxostyla</taxon>
        <taxon>Oxymonadida</taxon>
        <taxon>Streblomastigidae</taxon>
        <taxon>Streblomastix</taxon>
    </lineage>
</organism>
<gene>
    <name evidence="1" type="ORF">EZS28_047775</name>
</gene>